<comment type="caution">
    <text evidence="4">The sequence shown here is derived from an EMBL/GenBank/DDBJ whole genome shotgun (WGS) entry which is preliminary data.</text>
</comment>
<sequence length="484" mass="53330">MWAVILCSVIFLSLFSGAEPADVPKSFGCRNSLISDEWRAMVLTFHNEKRRTVARGDQKNKAGEADLPAAKKMNELTWDCNMERVATDEAAKCVDYANNQLGVNQNTFAASSTCNITEKTQEVLNQWWDELTTNGLGADQKYLDASKLDNFANMVYEETNAFACSFAKCSSDIRLVCIYNKLGKENDKVLYEAAAGADTACDDCAAGSECVARLCQPPFTLAAEDPQVCATDSMTNDMSNMAVYMHNYYRALLGSGWAEDKISTYAPLAKAMPALSYDCADLGTEAAARAAACKETPDAPTATRSQNHLAIQNVNIDPEDALKEMAFDQTTKVGCSVAKCQKPGIHFGCLPVRQLGFRFQEVGMSNLSNSFSAWEILPEDEAPLSIAVRRPELPPRHYEAVNRCGGQLARGGSERGLRPALQRIPSRMCLKPQTWIEFWKPPRNCREDFEGIHATGRGDRECSHDSETDMGRPRDGYGVLHSIL</sequence>
<evidence type="ECO:0000259" key="3">
    <source>
        <dbReference type="SMART" id="SM00198"/>
    </source>
</evidence>
<keyword evidence="5" id="KW-1185">Reference proteome</keyword>
<feature type="compositionally biased region" description="Basic and acidic residues" evidence="1">
    <location>
        <begin position="456"/>
        <end position="475"/>
    </location>
</feature>
<evidence type="ECO:0000256" key="2">
    <source>
        <dbReference type="SAM" id="SignalP"/>
    </source>
</evidence>
<name>A0ABR1C6G1_NECAM</name>
<feature type="domain" description="SCP" evidence="3">
    <location>
        <begin position="37"/>
        <end position="183"/>
    </location>
</feature>
<dbReference type="SMART" id="SM00198">
    <property type="entry name" value="SCP"/>
    <property type="match status" value="1"/>
</dbReference>
<gene>
    <name evidence="4" type="primary">Necator_chrII.g5162</name>
    <name evidence="4" type="ORF">RB195_017370</name>
</gene>
<organism evidence="4 5">
    <name type="scientific">Necator americanus</name>
    <name type="common">Human hookworm</name>
    <dbReference type="NCBI Taxonomy" id="51031"/>
    <lineage>
        <taxon>Eukaryota</taxon>
        <taxon>Metazoa</taxon>
        <taxon>Ecdysozoa</taxon>
        <taxon>Nematoda</taxon>
        <taxon>Chromadorea</taxon>
        <taxon>Rhabditida</taxon>
        <taxon>Rhabditina</taxon>
        <taxon>Rhabditomorpha</taxon>
        <taxon>Strongyloidea</taxon>
        <taxon>Ancylostomatidae</taxon>
        <taxon>Bunostominae</taxon>
        <taxon>Necator</taxon>
    </lineage>
</organism>
<protein>
    <recommendedName>
        <fullName evidence="3">SCP domain-containing protein</fullName>
    </recommendedName>
</protein>
<dbReference type="InterPro" id="IPR035940">
    <property type="entry name" value="CAP_sf"/>
</dbReference>
<proteinExistence type="predicted"/>
<evidence type="ECO:0000313" key="5">
    <source>
        <dbReference type="Proteomes" id="UP001303046"/>
    </source>
</evidence>
<dbReference type="Proteomes" id="UP001303046">
    <property type="component" value="Unassembled WGS sequence"/>
</dbReference>
<feature type="signal peptide" evidence="2">
    <location>
        <begin position="1"/>
        <end position="20"/>
    </location>
</feature>
<dbReference type="Pfam" id="PF00188">
    <property type="entry name" value="CAP"/>
    <property type="match status" value="1"/>
</dbReference>
<feature type="region of interest" description="Disordered" evidence="1">
    <location>
        <begin position="456"/>
        <end position="477"/>
    </location>
</feature>
<accession>A0ABR1C6G1</accession>
<dbReference type="EMBL" id="JAVFWL010000002">
    <property type="protein sequence ID" value="KAK6733576.1"/>
    <property type="molecule type" value="Genomic_DNA"/>
</dbReference>
<dbReference type="InterPro" id="IPR014044">
    <property type="entry name" value="CAP_dom"/>
</dbReference>
<reference evidence="4 5" key="1">
    <citation type="submission" date="2023-08" db="EMBL/GenBank/DDBJ databases">
        <title>A Necator americanus chromosomal reference genome.</title>
        <authorList>
            <person name="Ilik V."/>
            <person name="Petrzelkova K.J."/>
            <person name="Pardy F."/>
            <person name="Fuh T."/>
            <person name="Niatou-Singa F.S."/>
            <person name="Gouil Q."/>
            <person name="Baker L."/>
            <person name="Ritchie M.E."/>
            <person name="Jex A.R."/>
            <person name="Gazzola D."/>
            <person name="Li H."/>
            <person name="Toshio Fujiwara R."/>
            <person name="Zhan B."/>
            <person name="Aroian R.V."/>
            <person name="Pafco B."/>
            <person name="Schwarz E.M."/>
        </authorList>
    </citation>
    <scope>NUCLEOTIDE SEQUENCE [LARGE SCALE GENOMIC DNA]</scope>
    <source>
        <strain evidence="4 5">Aroian</strain>
        <tissue evidence="4">Whole animal</tissue>
    </source>
</reference>
<dbReference type="Gene3D" id="3.40.33.10">
    <property type="entry name" value="CAP"/>
    <property type="match status" value="2"/>
</dbReference>
<evidence type="ECO:0000313" key="4">
    <source>
        <dbReference type="EMBL" id="KAK6733576.1"/>
    </source>
</evidence>
<dbReference type="CDD" id="cd05380">
    <property type="entry name" value="CAP_euk"/>
    <property type="match status" value="1"/>
</dbReference>
<feature type="chain" id="PRO_5046893511" description="SCP domain-containing protein" evidence="2">
    <location>
        <begin position="21"/>
        <end position="484"/>
    </location>
</feature>
<evidence type="ECO:0000256" key="1">
    <source>
        <dbReference type="SAM" id="MobiDB-lite"/>
    </source>
</evidence>
<keyword evidence="2" id="KW-0732">Signal</keyword>
<dbReference type="SUPFAM" id="SSF55797">
    <property type="entry name" value="PR-1-like"/>
    <property type="match status" value="2"/>
</dbReference>